<dbReference type="SUPFAM" id="SSF75304">
    <property type="entry name" value="Amidase signature (AS) enzymes"/>
    <property type="match status" value="1"/>
</dbReference>
<sequence>MRLEKLAPANTVEHGPYSLKQIRAPVLTGWLLWLFVQLTESPFFGLVVKSLQRKSGLPQVLSELVVPEQPTLFPNDAFAAPPAASNDEVDATEHNPQSRAQLAAASTRGSEGQQRSRRWPQAWSISDYHRAYVNGRTDPVAVAKKLNNNVAASERQQPPMRMLNAHDPNDVLRQAQQSASRWATKQPLSILDGIPFAVKDGFDAVPYPTTIGTAWASQGKGTGADAPPVAALRAAGAILIGKAGMHEIGLGITGLNTIHGTPRNPFDPSHHTGGSSSGVAALVASGICPIALGTDGGGSIRIPASFCGCVGLKETYGRCVPAAGPLSGVTYTVTAKGPITTCVADAAIMYAVMGNGGLSAEHARVGRVTIPQQLFGNSNGTGLSLQGKRIGWYNQWFRDADAPVVDACTSALHLLEKLGAEIVPVVVPELELVRVAHLATISTEMLSCTAEGAHSYQTRCRMGNDVRVSLATASYFTGADYLQALKIRTRAIIHMQRIMDRVDFLAAPTVPITAPAIRPETLAAGESNLTLTGLVMRFAQLANLTGQPSITVPVGQEASGLPIGMQLMGRPWAESALLQAAAALEAILPSLRQPAAAFDNLTE</sequence>
<dbReference type="InterPro" id="IPR000120">
    <property type="entry name" value="Amidase"/>
</dbReference>
<reference evidence="4 5" key="1">
    <citation type="journal article" date="2024" name="Nat. Commun.">
        <title>Phylogenomics reveals the evolutionary origins of lichenization in chlorophyte algae.</title>
        <authorList>
            <person name="Puginier C."/>
            <person name="Libourel C."/>
            <person name="Otte J."/>
            <person name="Skaloud P."/>
            <person name="Haon M."/>
            <person name="Grisel S."/>
            <person name="Petersen M."/>
            <person name="Berrin J.G."/>
            <person name="Delaux P.M."/>
            <person name="Dal Grande F."/>
            <person name="Keller J."/>
        </authorList>
    </citation>
    <scope>NUCLEOTIDE SEQUENCE [LARGE SCALE GENOMIC DNA]</scope>
    <source>
        <strain evidence="4 5">SAG 2145</strain>
    </source>
</reference>
<organism evidence="4 5">
    <name type="scientific">Apatococcus lobatus</name>
    <dbReference type="NCBI Taxonomy" id="904363"/>
    <lineage>
        <taxon>Eukaryota</taxon>
        <taxon>Viridiplantae</taxon>
        <taxon>Chlorophyta</taxon>
        <taxon>core chlorophytes</taxon>
        <taxon>Trebouxiophyceae</taxon>
        <taxon>Chlorellales</taxon>
        <taxon>Chlorellaceae</taxon>
        <taxon>Apatococcus</taxon>
    </lineage>
</organism>
<proteinExistence type="inferred from homology"/>
<evidence type="ECO:0000313" key="5">
    <source>
        <dbReference type="Proteomes" id="UP001438707"/>
    </source>
</evidence>
<feature type="region of interest" description="Disordered" evidence="2">
    <location>
        <begin position="76"/>
        <end position="118"/>
    </location>
</feature>
<keyword evidence="5" id="KW-1185">Reference proteome</keyword>
<comment type="similarity">
    <text evidence="1">Belongs to the amidase family.</text>
</comment>
<dbReference type="PANTHER" id="PTHR11895:SF67">
    <property type="entry name" value="AMIDASE DOMAIN-CONTAINING PROTEIN"/>
    <property type="match status" value="1"/>
</dbReference>
<comment type="caution">
    <text evidence="4">The sequence shown here is derived from an EMBL/GenBank/DDBJ whole genome shotgun (WGS) entry which is preliminary data.</text>
</comment>
<evidence type="ECO:0000256" key="2">
    <source>
        <dbReference type="SAM" id="MobiDB-lite"/>
    </source>
</evidence>
<protein>
    <recommendedName>
        <fullName evidence="3">Amidase domain-containing protein</fullName>
    </recommendedName>
</protein>
<dbReference type="InterPro" id="IPR023631">
    <property type="entry name" value="Amidase_dom"/>
</dbReference>
<accession>A0AAW1RQ73</accession>
<gene>
    <name evidence="4" type="ORF">WJX74_000487</name>
</gene>
<dbReference type="Gene3D" id="3.90.1300.10">
    <property type="entry name" value="Amidase signature (AS) domain"/>
    <property type="match status" value="1"/>
</dbReference>
<feature type="compositionally biased region" description="Low complexity" evidence="2">
    <location>
        <begin position="76"/>
        <end position="86"/>
    </location>
</feature>
<dbReference type="GO" id="GO:0003824">
    <property type="term" value="F:catalytic activity"/>
    <property type="evidence" value="ECO:0007669"/>
    <property type="project" value="InterPro"/>
</dbReference>
<dbReference type="PROSITE" id="PS00571">
    <property type="entry name" value="AMIDASES"/>
    <property type="match status" value="1"/>
</dbReference>
<dbReference type="AlphaFoldDB" id="A0AAW1RQ73"/>
<feature type="domain" description="Amidase" evidence="3">
    <location>
        <begin position="156"/>
        <end position="578"/>
    </location>
</feature>
<dbReference type="Proteomes" id="UP001438707">
    <property type="component" value="Unassembled WGS sequence"/>
</dbReference>
<evidence type="ECO:0000256" key="1">
    <source>
        <dbReference type="ARBA" id="ARBA00009199"/>
    </source>
</evidence>
<evidence type="ECO:0000313" key="4">
    <source>
        <dbReference type="EMBL" id="KAK9835457.1"/>
    </source>
</evidence>
<dbReference type="InterPro" id="IPR020556">
    <property type="entry name" value="Amidase_CS"/>
</dbReference>
<dbReference type="Pfam" id="PF01425">
    <property type="entry name" value="Amidase"/>
    <property type="match status" value="1"/>
</dbReference>
<dbReference type="EMBL" id="JALJOS010000008">
    <property type="protein sequence ID" value="KAK9835457.1"/>
    <property type="molecule type" value="Genomic_DNA"/>
</dbReference>
<dbReference type="InterPro" id="IPR036928">
    <property type="entry name" value="AS_sf"/>
</dbReference>
<dbReference type="PANTHER" id="PTHR11895">
    <property type="entry name" value="TRANSAMIDASE"/>
    <property type="match status" value="1"/>
</dbReference>
<name>A0AAW1RQ73_9CHLO</name>
<evidence type="ECO:0000259" key="3">
    <source>
        <dbReference type="Pfam" id="PF01425"/>
    </source>
</evidence>